<feature type="transmembrane region" description="Helical" evidence="1">
    <location>
        <begin position="142"/>
        <end position="166"/>
    </location>
</feature>
<dbReference type="InterPro" id="IPR000792">
    <property type="entry name" value="Tscrpt_reg_LuxR_C"/>
</dbReference>
<dbReference type="Proteomes" id="UP000473531">
    <property type="component" value="Unassembled WGS sequence"/>
</dbReference>
<comment type="caution">
    <text evidence="3">The sequence shown here is derived from an EMBL/GenBank/DDBJ whole genome shotgun (WGS) entry which is preliminary data.</text>
</comment>
<proteinExistence type="predicted"/>
<keyword evidence="1" id="KW-0472">Membrane</keyword>
<name>A0A6L7GDG0_9SPHN</name>
<dbReference type="GO" id="GO:0003677">
    <property type="term" value="F:DNA binding"/>
    <property type="evidence" value="ECO:0007669"/>
    <property type="project" value="InterPro"/>
</dbReference>
<gene>
    <name evidence="3" type="ORF">GRI44_02535</name>
</gene>
<dbReference type="SUPFAM" id="SSF46894">
    <property type="entry name" value="C-terminal effector domain of the bipartite response regulators"/>
    <property type="match status" value="1"/>
</dbReference>
<dbReference type="RefSeq" id="WP_160599887.1">
    <property type="nucleotide sequence ID" value="NZ_WTYU01000001.1"/>
</dbReference>
<dbReference type="InterPro" id="IPR016032">
    <property type="entry name" value="Sig_transdc_resp-reg_C-effctor"/>
</dbReference>
<feature type="domain" description="HTH luxR-type" evidence="2">
    <location>
        <begin position="11"/>
        <end position="68"/>
    </location>
</feature>
<evidence type="ECO:0000259" key="2">
    <source>
        <dbReference type="SMART" id="SM00421"/>
    </source>
</evidence>
<dbReference type="EMBL" id="WTYU01000001">
    <property type="protein sequence ID" value="MXP13630.1"/>
    <property type="molecule type" value="Genomic_DNA"/>
</dbReference>
<dbReference type="AlphaFoldDB" id="A0A6L7GDG0"/>
<organism evidence="3 4">
    <name type="scientific">Allopontixanthobacter confluentis</name>
    <dbReference type="NCBI Taxonomy" id="1849021"/>
    <lineage>
        <taxon>Bacteria</taxon>
        <taxon>Pseudomonadati</taxon>
        <taxon>Pseudomonadota</taxon>
        <taxon>Alphaproteobacteria</taxon>
        <taxon>Sphingomonadales</taxon>
        <taxon>Erythrobacteraceae</taxon>
        <taxon>Allopontixanthobacter</taxon>
    </lineage>
</organism>
<dbReference type="Gene3D" id="1.10.10.10">
    <property type="entry name" value="Winged helix-like DNA-binding domain superfamily/Winged helix DNA-binding domain"/>
    <property type="match status" value="1"/>
</dbReference>
<dbReference type="Pfam" id="PF00196">
    <property type="entry name" value="GerE"/>
    <property type="match status" value="1"/>
</dbReference>
<keyword evidence="1" id="KW-1133">Transmembrane helix</keyword>
<evidence type="ECO:0000256" key="1">
    <source>
        <dbReference type="SAM" id="Phobius"/>
    </source>
</evidence>
<dbReference type="InterPro" id="IPR036388">
    <property type="entry name" value="WH-like_DNA-bd_sf"/>
</dbReference>
<protein>
    <recommendedName>
        <fullName evidence="2">HTH luxR-type domain-containing protein</fullName>
    </recommendedName>
</protein>
<evidence type="ECO:0000313" key="4">
    <source>
        <dbReference type="Proteomes" id="UP000473531"/>
    </source>
</evidence>
<dbReference type="OrthoDB" id="7502277at2"/>
<keyword evidence="4" id="KW-1185">Reference proteome</keyword>
<keyword evidence="1" id="KW-0812">Transmembrane</keyword>
<sequence>MGSQNLDDDILASLTERQVAVLELNSVRKPLKVIALELGISQARVNQHIKTLKEKLKVNTLNELADCYRVSMEKSPYRKPIYSKNRVPACQISGEQGAKDAAGHFVLHDSIPFGMQAPWETKVGERIVPGMLDGDHAVTARLFLVVFIALGLLASVALIITVYMSLDAAVNDVVYVSPNSDQPAD</sequence>
<reference evidence="3 4" key="1">
    <citation type="submission" date="2019-12" db="EMBL/GenBank/DDBJ databases">
        <title>Genomic-based taxomic classification of the family Erythrobacteraceae.</title>
        <authorList>
            <person name="Xu L."/>
        </authorList>
    </citation>
    <scope>NUCLEOTIDE SEQUENCE [LARGE SCALE GENOMIC DNA]</scope>
    <source>
        <strain evidence="3 4">KCTC 52259</strain>
    </source>
</reference>
<dbReference type="SMART" id="SM00421">
    <property type="entry name" value="HTH_LUXR"/>
    <property type="match status" value="1"/>
</dbReference>
<accession>A0A6L7GDG0</accession>
<evidence type="ECO:0000313" key="3">
    <source>
        <dbReference type="EMBL" id="MXP13630.1"/>
    </source>
</evidence>
<dbReference type="GO" id="GO:0006355">
    <property type="term" value="P:regulation of DNA-templated transcription"/>
    <property type="evidence" value="ECO:0007669"/>
    <property type="project" value="InterPro"/>
</dbReference>